<dbReference type="Pfam" id="PF00293">
    <property type="entry name" value="NUDIX"/>
    <property type="match status" value="1"/>
</dbReference>
<keyword evidence="3 4" id="KW-0378">Hydrolase</keyword>
<dbReference type="PRINTS" id="PR00502">
    <property type="entry name" value="NUDIXFAMILY"/>
</dbReference>
<dbReference type="PANTHER" id="PTHR11839">
    <property type="entry name" value="UDP/ADP-SUGAR PYROPHOSPHATASE"/>
    <property type="match status" value="1"/>
</dbReference>
<dbReference type="EMBL" id="BAABHF010000010">
    <property type="protein sequence ID" value="GAA4486458.1"/>
    <property type="molecule type" value="Genomic_DNA"/>
</dbReference>
<dbReference type="RefSeq" id="WP_345458564.1">
    <property type="nucleotide sequence ID" value="NZ_BAABHF010000010.1"/>
</dbReference>
<dbReference type="PROSITE" id="PS51462">
    <property type="entry name" value="NUDIX"/>
    <property type="match status" value="1"/>
</dbReference>
<evidence type="ECO:0000259" key="5">
    <source>
        <dbReference type="PROSITE" id="PS51462"/>
    </source>
</evidence>
<organism evidence="6 7">
    <name type="scientific">Actinoallomurus oryzae</name>
    <dbReference type="NCBI Taxonomy" id="502180"/>
    <lineage>
        <taxon>Bacteria</taxon>
        <taxon>Bacillati</taxon>
        <taxon>Actinomycetota</taxon>
        <taxon>Actinomycetes</taxon>
        <taxon>Streptosporangiales</taxon>
        <taxon>Thermomonosporaceae</taxon>
        <taxon>Actinoallomurus</taxon>
    </lineage>
</organism>
<gene>
    <name evidence="6" type="ORF">GCM10023191_012660</name>
</gene>
<dbReference type="Gene3D" id="3.90.79.10">
    <property type="entry name" value="Nucleoside Triphosphate Pyrophosphohydrolase"/>
    <property type="match status" value="1"/>
</dbReference>
<evidence type="ECO:0000256" key="1">
    <source>
        <dbReference type="ARBA" id="ARBA00001946"/>
    </source>
</evidence>
<accession>A0ABP8PH25</accession>
<proteinExistence type="inferred from homology"/>
<name>A0ABP8PH25_9ACTN</name>
<dbReference type="CDD" id="cd03424">
    <property type="entry name" value="NUDIX_ADPRase_Nudt5_UGPPase_Nudt14"/>
    <property type="match status" value="1"/>
</dbReference>
<evidence type="ECO:0000313" key="7">
    <source>
        <dbReference type="Proteomes" id="UP001500503"/>
    </source>
</evidence>
<comment type="similarity">
    <text evidence="2 4">Belongs to the Nudix hydrolase family.</text>
</comment>
<comment type="cofactor">
    <cofactor evidence="1">
        <name>Mg(2+)</name>
        <dbReference type="ChEBI" id="CHEBI:18420"/>
    </cofactor>
</comment>
<evidence type="ECO:0000256" key="2">
    <source>
        <dbReference type="ARBA" id="ARBA00005582"/>
    </source>
</evidence>
<evidence type="ECO:0000313" key="6">
    <source>
        <dbReference type="EMBL" id="GAA4486458.1"/>
    </source>
</evidence>
<dbReference type="InterPro" id="IPR015797">
    <property type="entry name" value="NUDIX_hydrolase-like_dom_sf"/>
</dbReference>
<dbReference type="PANTHER" id="PTHR11839:SF18">
    <property type="entry name" value="NUDIX HYDROLASE DOMAIN-CONTAINING PROTEIN"/>
    <property type="match status" value="1"/>
</dbReference>
<evidence type="ECO:0000256" key="4">
    <source>
        <dbReference type="RuleBase" id="RU003476"/>
    </source>
</evidence>
<feature type="domain" description="Nudix hydrolase" evidence="5">
    <location>
        <begin position="36"/>
        <end position="168"/>
    </location>
</feature>
<dbReference type="SUPFAM" id="SSF55811">
    <property type="entry name" value="Nudix"/>
    <property type="match status" value="1"/>
</dbReference>
<reference evidence="7" key="1">
    <citation type="journal article" date="2019" name="Int. J. Syst. Evol. Microbiol.">
        <title>The Global Catalogue of Microorganisms (GCM) 10K type strain sequencing project: providing services to taxonomists for standard genome sequencing and annotation.</title>
        <authorList>
            <consortium name="The Broad Institute Genomics Platform"/>
            <consortium name="The Broad Institute Genome Sequencing Center for Infectious Disease"/>
            <person name="Wu L."/>
            <person name="Ma J."/>
        </authorList>
    </citation>
    <scope>NUCLEOTIDE SEQUENCE [LARGE SCALE GENOMIC DNA]</scope>
    <source>
        <strain evidence="7">JCM 17933</strain>
    </source>
</reference>
<dbReference type="InterPro" id="IPR000086">
    <property type="entry name" value="NUDIX_hydrolase_dom"/>
</dbReference>
<sequence length="178" mass="20197">MTQKLIYHAKNFKVCSDIFRYDIDGEIRREVVFIDQPKVAIAVPILETGEIMLVEQWRPIFGQTLLECPGGKVEPGETVESALRRELSEEIGLRPNTLTALGSFYPSVGSSTEQIYCFMASDLTTTERSAADRKRMNLRRLSIAQIRDLLENTIMPDGKTYIALSAYLRKASRRVVNH</sequence>
<evidence type="ECO:0000256" key="3">
    <source>
        <dbReference type="ARBA" id="ARBA00022801"/>
    </source>
</evidence>
<dbReference type="Proteomes" id="UP001500503">
    <property type="component" value="Unassembled WGS sequence"/>
</dbReference>
<dbReference type="InterPro" id="IPR020476">
    <property type="entry name" value="Nudix_hydrolase"/>
</dbReference>
<dbReference type="InterPro" id="IPR020084">
    <property type="entry name" value="NUDIX_hydrolase_CS"/>
</dbReference>
<keyword evidence="7" id="KW-1185">Reference proteome</keyword>
<dbReference type="PROSITE" id="PS00893">
    <property type="entry name" value="NUDIX_BOX"/>
    <property type="match status" value="1"/>
</dbReference>
<comment type="caution">
    <text evidence="6">The sequence shown here is derived from an EMBL/GenBank/DDBJ whole genome shotgun (WGS) entry which is preliminary data.</text>
</comment>
<protein>
    <recommendedName>
        <fullName evidence="5">Nudix hydrolase domain-containing protein</fullName>
    </recommendedName>
</protein>